<sequence length="133" mass="15034">MSDEEPMSEKPLTEKRADQLKTACRSAVGDNCRSVTYFDATNYMQVYLRGDLEQDADLMSFIGHEWHDYKTTTDAYAGSELGNYEYTIRNFENGFLVRVGVGDSGVFVTTDGLKLKDFDSLVATITELLESWD</sequence>
<proteinExistence type="predicted"/>
<dbReference type="AlphaFoldDB" id="A0A1H6S019"/>
<organism evidence="1 2">
    <name type="scientific">Halohasta litchfieldiae</name>
    <dbReference type="NCBI Taxonomy" id="1073996"/>
    <lineage>
        <taxon>Archaea</taxon>
        <taxon>Methanobacteriati</taxon>
        <taxon>Methanobacteriota</taxon>
        <taxon>Stenosarchaea group</taxon>
        <taxon>Halobacteria</taxon>
        <taxon>Halobacteriales</taxon>
        <taxon>Haloferacaceae</taxon>
        <taxon>Halohasta</taxon>
    </lineage>
</organism>
<accession>A0A1H6S019</accession>
<accession>A0A2H4Q4L6</accession>
<name>A0A1H6S019_9EURY</name>
<dbReference type="InterPro" id="IPR055944">
    <property type="entry name" value="DUF7522"/>
</dbReference>
<reference evidence="1 2" key="1">
    <citation type="submission" date="2016-10" db="EMBL/GenBank/DDBJ databases">
        <authorList>
            <person name="de Groot N.N."/>
        </authorList>
    </citation>
    <scope>NUCLEOTIDE SEQUENCE [LARGE SCALE GENOMIC DNA]</scope>
    <source>
        <strain evidence="1 2">DSM 22187</strain>
    </source>
</reference>
<dbReference type="RefSeq" id="WP_394327349.1">
    <property type="nucleotide sequence ID" value="NZ_CP024845.1"/>
</dbReference>
<dbReference type="STRING" id="1073996.SAMN05444271_10398"/>
<dbReference type="Proteomes" id="UP000198888">
    <property type="component" value="Unassembled WGS sequence"/>
</dbReference>
<gene>
    <name evidence="1" type="ORF">SAMN05444271_10398</name>
</gene>
<evidence type="ECO:0000313" key="1">
    <source>
        <dbReference type="EMBL" id="SEI59184.1"/>
    </source>
</evidence>
<dbReference type="KEGG" id="hae:halTADL_2576"/>
<dbReference type="GeneID" id="35003348"/>
<keyword evidence="2" id="KW-1185">Reference proteome</keyword>
<dbReference type="EMBL" id="FNYR01000003">
    <property type="protein sequence ID" value="SEI59184.1"/>
    <property type="molecule type" value="Genomic_DNA"/>
</dbReference>
<protein>
    <submittedName>
        <fullName evidence="1">Uncharacterized protein</fullName>
    </submittedName>
</protein>
<evidence type="ECO:0000313" key="2">
    <source>
        <dbReference type="Proteomes" id="UP000198888"/>
    </source>
</evidence>
<dbReference type="Pfam" id="PF24366">
    <property type="entry name" value="DUF7522"/>
    <property type="match status" value="1"/>
</dbReference>